<evidence type="ECO:0008006" key="5">
    <source>
        <dbReference type="Google" id="ProtNLM"/>
    </source>
</evidence>
<protein>
    <recommendedName>
        <fullName evidence="5">DUF1652 domain-containing protein</fullName>
    </recommendedName>
</protein>
<reference evidence="2 3" key="1">
    <citation type="submission" date="2019-06" db="EMBL/GenBank/DDBJ databases">
        <authorList>
            <person name="Rodrigo-Torres L."/>
            <person name="Arahal R. D."/>
            <person name="Lucena T."/>
        </authorList>
    </citation>
    <scope>NUCLEOTIDE SEQUENCE [LARGE SCALE GENOMIC DNA]</scope>
    <source>
        <strain evidence="2 3">SW08-7</strain>
    </source>
</reference>
<dbReference type="Proteomes" id="UP001055303">
    <property type="component" value="Unassembled WGS sequence"/>
</dbReference>
<reference evidence="1" key="3">
    <citation type="submission" date="2021-08" db="EMBL/GenBank/DDBJ databases">
        <authorList>
            <person name="Tani A."/>
            <person name="Ola A."/>
            <person name="Ogura Y."/>
            <person name="Katsura K."/>
            <person name="Hayashi T."/>
        </authorList>
    </citation>
    <scope>NUCLEOTIDE SEQUENCE</scope>
    <source>
        <strain evidence="1">DSM 22415</strain>
    </source>
</reference>
<dbReference type="Proteomes" id="UP000401717">
    <property type="component" value="Unassembled WGS sequence"/>
</dbReference>
<organism evidence="2 3">
    <name type="scientific">Methylobacterium dankookense</name>
    <dbReference type="NCBI Taxonomy" id="560405"/>
    <lineage>
        <taxon>Bacteria</taxon>
        <taxon>Pseudomonadati</taxon>
        <taxon>Pseudomonadota</taxon>
        <taxon>Alphaproteobacteria</taxon>
        <taxon>Hyphomicrobiales</taxon>
        <taxon>Methylobacteriaceae</taxon>
        <taxon>Methylobacterium</taxon>
    </lineage>
</organism>
<gene>
    <name evidence="1" type="ORF">IFDJLNFL_5746</name>
    <name evidence="2" type="ORF">MTDSW087_04806</name>
</gene>
<evidence type="ECO:0000313" key="4">
    <source>
        <dbReference type="Proteomes" id="UP001055303"/>
    </source>
</evidence>
<evidence type="ECO:0000313" key="1">
    <source>
        <dbReference type="EMBL" id="GJD59815.1"/>
    </source>
</evidence>
<evidence type="ECO:0000313" key="3">
    <source>
        <dbReference type="Proteomes" id="UP000401717"/>
    </source>
</evidence>
<sequence>MAARPDYERAASISVAGCEACACGNIHVRLHDQDGEVFAVAPMPVPTAVEVFNQLKEHLIAATRDGLSAMRCEGVA</sequence>
<accession>A0A564G3J4</accession>
<dbReference type="EMBL" id="BPQI01000260">
    <property type="protein sequence ID" value="GJD59815.1"/>
    <property type="molecule type" value="Genomic_DNA"/>
</dbReference>
<dbReference type="AlphaFoldDB" id="A0A564G3J4"/>
<name>A0A564G3J4_9HYPH</name>
<evidence type="ECO:0000313" key="2">
    <source>
        <dbReference type="EMBL" id="VUF15073.1"/>
    </source>
</evidence>
<dbReference type="EMBL" id="CABFVH010000046">
    <property type="protein sequence ID" value="VUF15073.1"/>
    <property type="molecule type" value="Genomic_DNA"/>
</dbReference>
<keyword evidence="4" id="KW-1185">Reference proteome</keyword>
<proteinExistence type="predicted"/>
<reference evidence="1" key="2">
    <citation type="journal article" date="2021" name="Front. Microbiol.">
        <title>Comprehensive Comparative Genomics and Phenotyping of Methylobacterium Species.</title>
        <authorList>
            <person name="Alessa O."/>
            <person name="Ogura Y."/>
            <person name="Fujitani Y."/>
            <person name="Takami H."/>
            <person name="Hayashi T."/>
            <person name="Sahin N."/>
            <person name="Tani A."/>
        </authorList>
    </citation>
    <scope>NUCLEOTIDE SEQUENCE</scope>
    <source>
        <strain evidence="1">DSM 22415</strain>
    </source>
</reference>
<dbReference type="RefSeq" id="WP_144767383.1">
    <property type="nucleotide sequence ID" value="NZ_BPQI01000260.1"/>
</dbReference>